<name>A0ABM8X875_9BURK</name>
<sequence length="112" mass="13299">MTPQRVVLVLIIFCLGWLYWDDIQNRRNAHECKRDEGALYVGETCYLSNEWGTLFRLYDGKTGELLAERQYLTPEPREPIWEPTHVIYDVGSNDGFVRLPPTWWDRLWAKLP</sequence>
<keyword evidence="2" id="KW-1185">Reference proteome</keyword>
<accession>A0ABM8X875</accession>
<comment type="caution">
    <text evidence="1">The sequence shown here is derived from an EMBL/GenBank/DDBJ whole genome shotgun (WGS) entry which is preliminary data.</text>
</comment>
<organism evidence="1 2">
    <name type="scientific">Cupriavidus laharis</name>
    <dbReference type="NCBI Taxonomy" id="151654"/>
    <lineage>
        <taxon>Bacteria</taxon>
        <taxon>Pseudomonadati</taxon>
        <taxon>Pseudomonadota</taxon>
        <taxon>Betaproteobacteria</taxon>
        <taxon>Burkholderiales</taxon>
        <taxon>Burkholderiaceae</taxon>
        <taxon>Cupriavidus</taxon>
    </lineage>
</organism>
<evidence type="ECO:0000313" key="2">
    <source>
        <dbReference type="Proteomes" id="UP000727654"/>
    </source>
</evidence>
<evidence type="ECO:0000313" key="1">
    <source>
        <dbReference type="EMBL" id="CAG9176179.1"/>
    </source>
</evidence>
<dbReference type="EMBL" id="CAJZAI010000007">
    <property type="protein sequence ID" value="CAG9176179.1"/>
    <property type="molecule type" value="Genomic_DNA"/>
</dbReference>
<gene>
    <name evidence="1" type="ORF">LMG23992_03147</name>
</gene>
<reference evidence="1 2" key="1">
    <citation type="submission" date="2021-08" db="EMBL/GenBank/DDBJ databases">
        <authorList>
            <person name="Peeters C."/>
        </authorList>
    </citation>
    <scope>NUCLEOTIDE SEQUENCE [LARGE SCALE GENOMIC DNA]</scope>
    <source>
        <strain evidence="1 2">LMG 23992</strain>
    </source>
</reference>
<dbReference type="Proteomes" id="UP000727654">
    <property type="component" value="Unassembled WGS sequence"/>
</dbReference>
<protein>
    <recommendedName>
        <fullName evidence="3">DUF3304 domain-containing protein</fullName>
    </recommendedName>
</protein>
<evidence type="ECO:0008006" key="3">
    <source>
        <dbReference type="Google" id="ProtNLM"/>
    </source>
</evidence>
<proteinExistence type="predicted"/>